<organism evidence="1 2">
    <name type="scientific">Phytohabitans kaempferiae</name>
    <dbReference type="NCBI Taxonomy" id="1620943"/>
    <lineage>
        <taxon>Bacteria</taxon>
        <taxon>Bacillati</taxon>
        <taxon>Actinomycetota</taxon>
        <taxon>Actinomycetes</taxon>
        <taxon>Micromonosporales</taxon>
        <taxon>Micromonosporaceae</taxon>
    </lineage>
</organism>
<evidence type="ECO:0000313" key="2">
    <source>
        <dbReference type="Proteomes" id="UP001589867"/>
    </source>
</evidence>
<name>A0ABV6LW29_9ACTN</name>
<gene>
    <name evidence="1" type="ORF">ACFFIA_03040</name>
</gene>
<reference evidence="1 2" key="1">
    <citation type="submission" date="2024-09" db="EMBL/GenBank/DDBJ databases">
        <authorList>
            <person name="Sun Q."/>
            <person name="Mori K."/>
        </authorList>
    </citation>
    <scope>NUCLEOTIDE SEQUENCE [LARGE SCALE GENOMIC DNA]</scope>
    <source>
        <strain evidence="1 2">TBRC 3947</strain>
    </source>
</reference>
<evidence type="ECO:0000313" key="1">
    <source>
        <dbReference type="EMBL" id="MFC0526629.1"/>
    </source>
</evidence>
<dbReference type="RefSeq" id="WP_377244858.1">
    <property type="nucleotide sequence ID" value="NZ_JBHLUH010000004.1"/>
</dbReference>
<protein>
    <submittedName>
        <fullName evidence="1">Uncharacterized protein</fullName>
    </submittedName>
</protein>
<dbReference type="Proteomes" id="UP001589867">
    <property type="component" value="Unassembled WGS sequence"/>
</dbReference>
<comment type="caution">
    <text evidence="1">The sequence shown here is derived from an EMBL/GenBank/DDBJ whole genome shotgun (WGS) entry which is preliminary data.</text>
</comment>
<accession>A0ABV6LW29</accession>
<sequence>MPAPQDLAALPYAHYLEPFDGEPEQGGDYTEVHLADAEYRKVRATSDSTRAPSPV</sequence>
<proteinExistence type="predicted"/>
<dbReference type="EMBL" id="JBHLUH010000004">
    <property type="protein sequence ID" value="MFC0526629.1"/>
    <property type="molecule type" value="Genomic_DNA"/>
</dbReference>
<keyword evidence="2" id="KW-1185">Reference proteome</keyword>